<dbReference type="Gene3D" id="3.40.630.30">
    <property type="match status" value="1"/>
</dbReference>
<dbReference type="Proteomes" id="UP000288079">
    <property type="component" value="Unassembled WGS sequence"/>
</dbReference>
<evidence type="ECO:0000313" key="3">
    <source>
        <dbReference type="Proteomes" id="UP000288079"/>
    </source>
</evidence>
<accession>A0A401LY83</accession>
<reference evidence="2 3" key="1">
    <citation type="submission" date="2018-10" db="EMBL/GenBank/DDBJ databases">
        <title>Draft Genome Sequence of Bacteroides sp. KCTC 15687.</title>
        <authorList>
            <person name="Yu S.Y."/>
            <person name="Kim J.S."/>
            <person name="Oh B.S."/>
            <person name="Park S.H."/>
            <person name="Kang S.W."/>
            <person name="Park J.E."/>
            <person name="Choi S.H."/>
            <person name="Han K.I."/>
            <person name="Lee K.C."/>
            <person name="Eom M.K."/>
            <person name="Suh M.K."/>
            <person name="Lee D.H."/>
            <person name="Yoon H."/>
            <person name="Kim B."/>
            <person name="Yang S.J."/>
            <person name="Lee J.S."/>
            <person name="Lee J.H."/>
        </authorList>
    </citation>
    <scope>NUCLEOTIDE SEQUENCE [LARGE SCALE GENOMIC DNA]</scope>
    <source>
        <strain evidence="2 3">KCTC 15687</strain>
    </source>
</reference>
<dbReference type="GO" id="GO:0016747">
    <property type="term" value="F:acyltransferase activity, transferring groups other than amino-acyl groups"/>
    <property type="evidence" value="ECO:0007669"/>
    <property type="project" value="InterPro"/>
</dbReference>
<evidence type="ECO:0000259" key="1">
    <source>
        <dbReference type="PROSITE" id="PS51186"/>
    </source>
</evidence>
<dbReference type="PANTHER" id="PTHR43451">
    <property type="entry name" value="ACETYLTRANSFERASE (GNAT) FAMILY PROTEIN"/>
    <property type="match status" value="1"/>
</dbReference>
<feature type="domain" description="N-acetyltransferase" evidence="1">
    <location>
        <begin position="1"/>
        <end position="81"/>
    </location>
</feature>
<dbReference type="InterPro" id="IPR016181">
    <property type="entry name" value="Acyl_CoA_acyltransferase"/>
</dbReference>
<evidence type="ECO:0000313" key="2">
    <source>
        <dbReference type="EMBL" id="GCB36465.1"/>
    </source>
</evidence>
<dbReference type="PANTHER" id="PTHR43451:SF1">
    <property type="entry name" value="ACETYLTRANSFERASE"/>
    <property type="match status" value="1"/>
</dbReference>
<dbReference type="InterPro" id="IPR052564">
    <property type="entry name" value="N-acetyltrans/Recomb-assoc"/>
</dbReference>
<dbReference type="PROSITE" id="PS51186">
    <property type="entry name" value="GNAT"/>
    <property type="match status" value="1"/>
</dbReference>
<dbReference type="EMBL" id="BHWB01000011">
    <property type="protein sequence ID" value="GCB36465.1"/>
    <property type="molecule type" value="Genomic_DNA"/>
</dbReference>
<dbReference type="SUPFAM" id="SSF55729">
    <property type="entry name" value="Acyl-CoA N-acyltransferases (Nat)"/>
    <property type="match status" value="1"/>
</dbReference>
<protein>
    <recommendedName>
        <fullName evidence="1">N-acetyltransferase domain-containing protein</fullName>
    </recommendedName>
</protein>
<dbReference type="Pfam" id="PF13673">
    <property type="entry name" value="Acetyltransf_10"/>
    <property type="match status" value="1"/>
</dbReference>
<organism evidence="2 3">
    <name type="scientific">Bacteroides faecalis</name>
    <dbReference type="NCBI Taxonomy" id="2447885"/>
    <lineage>
        <taxon>Bacteria</taxon>
        <taxon>Pseudomonadati</taxon>
        <taxon>Bacteroidota</taxon>
        <taxon>Bacteroidia</taxon>
        <taxon>Bacteroidales</taxon>
        <taxon>Bacteroidaceae</taxon>
        <taxon>Bacteroides</taxon>
    </lineage>
</organism>
<dbReference type="InterPro" id="IPR000182">
    <property type="entry name" value="GNAT_dom"/>
</dbReference>
<dbReference type="AlphaFoldDB" id="A0A401LY83"/>
<sequence>MMALRDEDKHISLFFIKPEYYQKGIGRSLFQSVINDHSLAEMTVNSSTYAVPFYHNLGLVVTGKRQTLNGISSVPMKRVFDYKDCYTDYLYHSKEMKPTDFMELVFIRFPKMVLYLLKLRDMLVKPLGFQTGGSFTDMIISRNEHEITLGTRCHYCAYLLKRKNKRLAYDLCKV</sequence>
<name>A0A401LY83_9BACE</name>
<dbReference type="OrthoDB" id="9789605at2"/>
<proteinExistence type="predicted"/>
<keyword evidence="3" id="KW-1185">Reference proteome</keyword>
<gene>
    <name evidence="2" type="ORF">KGMB02408_34100</name>
</gene>
<comment type="caution">
    <text evidence="2">The sequence shown here is derived from an EMBL/GenBank/DDBJ whole genome shotgun (WGS) entry which is preliminary data.</text>
</comment>